<evidence type="ECO:0000313" key="2">
    <source>
        <dbReference type="EMBL" id="KAL0012577.1"/>
    </source>
</evidence>
<comment type="caution">
    <text evidence="2">The sequence shown here is derived from an EMBL/GenBank/DDBJ whole genome shotgun (WGS) entry which is preliminary data.</text>
</comment>
<protein>
    <recommendedName>
        <fullName evidence="4">BED-type domain-containing protein</fullName>
    </recommendedName>
</protein>
<dbReference type="Proteomes" id="UP001459277">
    <property type="component" value="Unassembled WGS sequence"/>
</dbReference>
<organism evidence="2 3">
    <name type="scientific">Lithocarpus litseifolius</name>
    <dbReference type="NCBI Taxonomy" id="425828"/>
    <lineage>
        <taxon>Eukaryota</taxon>
        <taxon>Viridiplantae</taxon>
        <taxon>Streptophyta</taxon>
        <taxon>Embryophyta</taxon>
        <taxon>Tracheophyta</taxon>
        <taxon>Spermatophyta</taxon>
        <taxon>Magnoliopsida</taxon>
        <taxon>eudicotyledons</taxon>
        <taxon>Gunneridae</taxon>
        <taxon>Pentapetalae</taxon>
        <taxon>rosids</taxon>
        <taxon>fabids</taxon>
        <taxon>Fagales</taxon>
        <taxon>Fagaceae</taxon>
        <taxon>Lithocarpus</taxon>
    </lineage>
</organism>
<name>A0AAW2DPB2_9ROSI</name>
<gene>
    <name evidence="2" type="ORF">SO802_007685</name>
</gene>
<evidence type="ECO:0000256" key="1">
    <source>
        <dbReference type="SAM" id="MobiDB-lite"/>
    </source>
</evidence>
<reference evidence="2 3" key="1">
    <citation type="submission" date="2024-01" db="EMBL/GenBank/DDBJ databases">
        <title>A telomere-to-telomere, gap-free genome of sweet tea (Lithocarpus litseifolius).</title>
        <authorList>
            <person name="Zhou J."/>
        </authorList>
    </citation>
    <scope>NUCLEOTIDE SEQUENCE [LARGE SCALE GENOMIC DNA]</scope>
    <source>
        <strain evidence="2">Zhou-2022a</strain>
        <tissue evidence="2">Leaf</tissue>
    </source>
</reference>
<feature type="region of interest" description="Disordered" evidence="1">
    <location>
        <begin position="19"/>
        <end position="77"/>
    </location>
</feature>
<dbReference type="EMBL" id="JAZDWU010000002">
    <property type="protein sequence ID" value="KAL0012577.1"/>
    <property type="molecule type" value="Genomic_DNA"/>
</dbReference>
<evidence type="ECO:0008006" key="4">
    <source>
        <dbReference type="Google" id="ProtNLM"/>
    </source>
</evidence>
<dbReference type="AlphaFoldDB" id="A0AAW2DPB2"/>
<proteinExistence type="predicted"/>
<keyword evidence="3" id="KW-1185">Reference proteome</keyword>
<accession>A0AAW2DPB2</accession>
<sequence>MEVYQSRLHNVCEMVQMLSTEESTSKVEKDEMQRIDTKNEGEDIDLKDKLDEVAELPPPKKSKSKIETNNKNNKRRRSSSVCRFFQMLPTKDGEKPICKCKKCGKEYIAVGVYGIGNLKRH</sequence>
<feature type="compositionally biased region" description="Basic and acidic residues" evidence="1">
    <location>
        <begin position="23"/>
        <end position="52"/>
    </location>
</feature>
<evidence type="ECO:0000313" key="3">
    <source>
        <dbReference type="Proteomes" id="UP001459277"/>
    </source>
</evidence>